<feature type="transmembrane region" description="Helical" evidence="6">
    <location>
        <begin position="1398"/>
        <end position="1426"/>
    </location>
</feature>
<evidence type="ECO:0000313" key="8">
    <source>
        <dbReference type="EMBL" id="ASP28714.1"/>
    </source>
</evidence>
<dbReference type="RefSeq" id="WP_094049704.1">
    <property type="nucleotide sequence ID" value="NZ_CP022535.1"/>
</dbReference>
<protein>
    <submittedName>
        <fullName evidence="8">ABC transporter permease</fullName>
    </submittedName>
</protein>
<dbReference type="Proteomes" id="UP000203229">
    <property type="component" value="Chromosome"/>
</dbReference>
<feature type="transmembrane region" description="Helical" evidence="6">
    <location>
        <begin position="736"/>
        <end position="755"/>
    </location>
</feature>
<feature type="transmembrane region" description="Helical" evidence="6">
    <location>
        <begin position="636"/>
        <end position="657"/>
    </location>
</feature>
<keyword evidence="3 6" id="KW-0812">Transmembrane</keyword>
<keyword evidence="9" id="KW-1185">Reference proteome</keyword>
<accession>A0A222ER85</accession>
<dbReference type="EMBL" id="CP022535">
    <property type="protein sequence ID" value="ASP28714.1"/>
    <property type="molecule type" value="Genomic_DNA"/>
</dbReference>
<feature type="domain" description="ABC3 transporter permease C-terminal" evidence="7">
    <location>
        <begin position="643"/>
        <end position="762"/>
    </location>
</feature>
<evidence type="ECO:0000256" key="4">
    <source>
        <dbReference type="ARBA" id="ARBA00022989"/>
    </source>
</evidence>
<gene>
    <name evidence="8" type="ORF">SCORR_v1c09420</name>
</gene>
<evidence type="ECO:0000256" key="2">
    <source>
        <dbReference type="ARBA" id="ARBA00022475"/>
    </source>
</evidence>
<name>A0A222ER85_9MOLU</name>
<feature type="transmembrane region" description="Helical" evidence="6">
    <location>
        <begin position="713"/>
        <end position="730"/>
    </location>
</feature>
<proteinExistence type="predicted"/>
<keyword evidence="5 6" id="KW-0472">Membrane</keyword>
<dbReference type="OrthoDB" id="386933at2"/>
<keyword evidence="4 6" id="KW-1133">Transmembrane helix</keyword>
<feature type="transmembrane region" description="Helical" evidence="6">
    <location>
        <begin position="1446"/>
        <end position="1467"/>
    </location>
</feature>
<sequence length="1484" mass="170018">MLLFKNGIKQLFKDWLQFIIYLTLISIGVIFTSAFGVVSSNLVRTNNNVSKNFQGYDYSYKYTSSSYSSNDTQTISPLFAFSNDYVSYDKISFPTITIGGEDSVLLSFNFSGTVNKDGKSSYSSYIYYFQDDSSDNLLLNFGFGDTEGYKKDDNVKTYSYTPLSSESVFNYTEDKKIDIVKSKAFGRFYRFNEKSKAFQSSMIGQVYKKNNDFKDEVLNASQKKAALDIYNYMFYLNNSSFTASIKNFLLNNIIKDNLNDEKLADKVNQFVNYSNNSSEQGYNSIEDFKKNGYKGRIGNLYKSSEGVYKYFIIDDESTSINNNYNSISNKLWDSNNIKNYGSYLLKNYESEALFKTGNSPTQYFLDKNTFLRAKDLFNSYYDILSDLTNFNITYTNEVVMWDSKGKYRFISAFTDYTDDNTKQHGYKFNNDNLYTVYEGNDKSESYFTKRSFMTTYGYYKNNSLQLGKEYSVIPQGSFNAGEDSAAQSKLKLDAVGVDALNIYPTIYDEDILANQVNDAIFYINTQLFKDFFNSSESDEDSKISNNKFQDVSKAYLKHNGDNKSMEYDINLFRLYAADNVINLKEVSQQINNFSSTNSGLNSDYDYSLLTRLNPKAFKDTKVFNMRSGFFGQASKVFLLISFIFCVILLSVILFITYNLTKKFLTSQRGQIGNLKALGVRKTKIIINFILYLSLPIIIMVPIGWGLSIALEKPLLNIFGIYFNIPIVTIIDWKFLLVEWLIFAILAIFLIWFISYRTVKKNPLILMQPSKGNKPNLSLTKFFNKLSFTKFTNKIRGSLIALSLKDLIIFSFVIFVSTMILTISASIPNALSTMSKEYYNAINYNNDYSYTDIVTNNPFTKYNWRETNGDNAKFNNENSLFSSYMKNTDGKYLNLFSNEGWSKNASDYSNFFESIIKYKALGLNGYLLSTGNMKQIIDTSLQVSKNNKGPSTQIKNIACSILPSLFNQPPIEGAEYDECVKSMTNNIIPTTIKQRWENDVNSFLNFSFNFNIISYNQNEDEIYTNIKATDEKHNDLKIYGLNEYTKVKNINLTDRSVLYTNNDDINVSINETLKLKGYNVGDKINLKFDVQNLGYVNNNNEVADDNNFVWQYDGEDIDVNELDLGHFASYPVEDSNKPTNTLYYLENGEYKQYKDINKISLKIKDVSILNQTLLNDTNNDYKEVSGNELKPSSGEFKFNPFDIRHYENGKPQDINISDLISGTNSWWNIALEKGLFKTNLVQKSFQGNIVKVEKVYDSPKIYMDQVKLNKIIGFRKYDSSVKFNDNKSVNIWSNAKMSSNPEPTDKYDRAIVKFKNWNNTTNNANKYMSDAIGFTDYISLKKLATSNLITSVASISVVFITISMIVGIIIIYVITDLFVGKYKSFMNYMRVQGYSIKEINSIIIWIFLPLTFIFSLLAIGTTMGLLLGLVPKMLLSLEIAIPLMIEWYVYVSIFFVSVAIFSTAYLIIIKSLFRVKLASLTGAAN</sequence>
<dbReference type="InterPro" id="IPR003838">
    <property type="entry name" value="ABC3_permease_C"/>
</dbReference>
<dbReference type="KEGG" id="scou:SCORR_v1c09420"/>
<dbReference type="PANTHER" id="PTHR30287">
    <property type="entry name" value="MEMBRANE COMPONENT OF PREDICTED ABC SUPERFAMILY METABOLITE UPTAKE TRANSPORTER"/>
    <property type="match status" value="1"/>
</dbReference>
<comment type="subcellular location">
    <subcellularLocation>
        <location evidence="1">Cell membrane</location>
        <topology evidence="1">Multi-pass membrane protein</topology>
    </subcellularLocation>
</comment>
<evidence type="ECO:0000256" key="3">
    <source>
        <dbReference type="ARBA" id="ARBA00022692"/>
    </source>
</evidence>
<dbReference type="PANTHER" id="PTHR30287:SF1">
    <property type="entry name" value="INNER MEMBRANE PROTEIN"/>
    <property type="match status" value="1"/>
</dbReference>
<evidence type="ECO:0000256" key="5">
    <source>
        <dbReference type="ARBA" id="ARBA00023136"/>
    </source>
</evidence>
<dbReference type="GO" id="GO:0005886">
    <property type="term" value="C:plasma membrane"/>
    <property type="evidence" value="ECO:0007669"/>
    <property type="project" value="UniProtKB-SubCell"/>
</dbReference>
<feature type="transmembrane region" description="Helical" evidence="6">
    <location>
        <begin position="15"/>
        <end position="38"/>
    </location>
</feature>
<evidence type="ECO:0000256" key="6">
    <source>
        <dbReference type="SAM" id="Phobius"/>
    </source>
</evidence>
<evidence type="ECO:0000313" key="9">
    <source>
        <dbReference type="Proteomes" id="UP000203229"/>
    </source>
</evidence>
<reference evidence="8 9" key="1">
    <citation type="submission" date="2017-07" db="EMBL/GenBank/DDBJ databases">
        <title>Complete genome sequence of Spiroplasma corruscae EC-1 (DSM 19793).</title>
        <authorList>
            <person name="Tsai Y.-M."/>
            <person name="Lo W.-S."/>
            <person name="Kuo C.-H."/>
        </authorList>
    </citation>
    <scope>NUCLEOTIDE SEQUENCE [LARGE SCALE GENOMIC DNA]</scope>
    <source>
        <strain evidence="8 9">EC-1</strain>
    </source>
</reference>
<organism evidence="8 9">
    <name type="scientific">Spiroplasma corruscae</name>
    <dbReference type="NCBI Taxonomy" id="216934"/>
    <lineage>
        <taxon>Bacteria</taxon>
        <taxon>Bacillati</taxon>
        <taxon>Mycoplasmatota</taxon>
        <taxon>Mollicutes</taxon>
        <taxon>Entomoplasmatales</taxon>
        <taxon>Spiroplasmataceae</taxon>
        <taxon>Spiroplasma</taxon>
    </lineage>
</organism>
<keyword evidence="2" id="KW-1003">Cell membrane</keyword>
<feature type="transmembrane region" description="Helical" evidence="6">
    <location>
        <begin position="684"/>
        <end position="706"/>
    </location>
</feature>
<dbReference type="InterPro" id="IPR038766">
    <property type="entry name" value="Membrane_comp_ABC_pdt"/>
</dbReference>
<feature type="transmembrane region" description="Helical" evidence="6">
    <location>
        <begin position="1354"/>
        <end position="1378"/>
    </location>
</feature>
<evidence type="ECO:0000259" key="7">
    <source>
        <dbReference type="Pfam" id="PF02687"/>
    </source>
</evidence>
<evidence type="ECO:0000256" key="1">
    <source>
        <dbReference type="ARBA" id="ARBA00004651"/>
    </source>
</evidence>
<feature type="transmembrane region" description="Helical" evidence="6">
    <location>
        <begin position="806"/>
        <end position="826"/>
    </location>
</feature>
<dbReference type="Pfam" id="PF02687">
    <property type="entry name" value="FtsX"/>
    <property type="match status" value="1"/>
</dbReference>